<dbReference type="GO" id="GO:0070534">
    <property type="term" value="P:protein K63-linked ubiquitination"/>
    <property type="evidence" value="ECO:0007669"/>
    <property type="project" value="UniProtKB-UniRule"/>
</dbReference>
<dbReference type="GO" id="GO:0071006">
    <property type="term" value="C:U2-type catalytic step 1 spliceosome"/>
    <property type="evidence" value="ECO:0007669"/>
    <property type="project" value="TreeGrafter"/>
</dbReference>
<proteinExistence type="inferred from homology"/>
<comment type="caution">
    <text evidence="4">The sequence shown here is derived from an EMBL/GenBank/DDBJ whole genome shotgun (WGS) entry which is preliminary data.</text>
</comment>
<keyword evidence="2" id="KW-0833">Ubl conjugation pathway</keyword>
<dbReference type="Proteomes" id="UP000636709">
    <property type="component" value="Unassembled WGS sequence"/>
</dbReference>
<evidence type="ECO:0000256" key="3">
    <source>
        <dbReference type="SAM" id="MobiDB-lite"/>
    </source>
</evidence>
<gene>
    <name evidence="4" type="ORF">HU200_035418</name>
</gene>
<evidence type="ECO:0000313" key="4">
    <source>
        <dbReference type="EMBL" id="KAF8697921.1"/>
    </source>
</evidence>
<comment type="function">
    <text evidence="2">Ubiquitin-protein ligase which is mainly involved pre-mRNA splicing and DNA repair. Required for pre-mRNA splicing as component of the spliceosome.</text>
</comment>
<dbReference type="InterPro" id="IPR036322">
    <property type="entry name" value="WD40_repeat_dom_sf"/>
</dbReference>
<feature type="compositionally biased region" description="Basic and acidic residues" evidence="3">
    <location>
        <begin position="32"/>
        <end position="57"/>
    </location>
</feature>
<comment type="subunit">
    <text evidence="2">Homotetramer.</text>
</comment>
<dbReference type="GO" id="GO:0000398">
    <property type="term" value="P:mRNA splicing, via spliceosome"/>
    <property type="evidence" value="ECO:0007669"/>
    <property type="project" value="InterPro"/>
</dbReference>
<comment type="similarity">
    <text evidence="2">Belongs to the WD repeat PRP19 family.</text>
</comment>
<dbReference type="PROSITE" id="PS50294">
    <property type="entry name" value="WD_REPEATS_REGION"/>
    <property type="match status" value="2"/>
</dbReference>
<dbReference type="PANTHER" id="PTHR43995:SF1">
    <property type="entry name" value="PRE-MRNA-PROCESSING FACTOR 19"/>
    <property type="match status" value="1"/>
</dbReference>
<dbReference type="SUPFAM" id="SSF50978">
    <property type="entry name" value="WD40 repeat-like"/>
    <property type="match status" value="1"/>
</dbReference>
<dbReference type="InterPro" id="IPR001680">
    <property type="entry name" value="WD40_rpt"/>
</dbReference>
<accession>A0A835ELM6</accession>
<reference evidence="4" key="1">
    <citation type="submission" date="2020-07" db="EMBL/GenBank/DDBJ databases">
        <title>Genome sequence and genetic diversity analysis of an under-domesticated orphan crop, white fonio (Digitaria exilis).</title>
        <authorList>
            <person name="Bennetzen J.L."/>
            <person name="Chen S."/>
            <person name="Ma X."/>
            <person name="Wang X."/>
            <person name="Yssel A.E.J."/>
            <person name="Chaluvadi S.R."/>
            <person name="Johnson M."/>
            <person name="Gangashetty P."/>
            <person name="Hamidou F."/>
            <person name="Sanogo M.D."/>
            <person name="Zwaenepoel A."/>
            <person name="Wallace J."/>
            <person name="Van De Peer Y."/>
            <person name="Van Deynze A."/>
        </authorList>
    </citation>
    <scope>NUCLEOTIDE SEQUENCE</scope>
    <source>
        <tissue evidence="4">Leaves</tissue>
    </source>
</reference>
<dbReference type="PANTHER" id="PTHR43995">
    <property type="entry name" value="PRE-MRNA-PROCESSING FACTOR 19"/>
    <property type="match status" value="1"/>
</dbReference>
<dbReference type="OrthoDB" id="687049at2759"/>
<dbReference type="Pfam" id="PF00400">
    <property type="entry name" value="WD40"/>
    <property type="match status" value="3"/>
</dbReference>
<dbReference type="Gene3D" id="2.130.10.10">
    <property type="entry name" value="YVTN repeat-like/Quinoprotein amine dehydrogenase"/>
    <property type="match status" value="1"/>
</dbReference>
<dbReference type="UniPathway" id="UPA00143"/>
<feature type="region of interest" description="Disordered" evidence="3">
    <location>
        <begin position="1"/>
        <end position="61"/>
    </location>
</feature>
<evidence type="ECO:0000313" key="5">
    <source>
        <dbReference type="Proteomes" id="UP000636709"/>
    </source>
</evidence>
<keyword evidence="2" id="KW-0234">DNA repair</keyword>
<dbReference type="InterPro" id="IPR038959">
    <property type="entry name" value="Prp19"/>
</dbReference>
<dbReference type="GO" id="GO:0006281">
    <property type="term" value="P:DNA repair"/>
    <property type="evidence" value="ECO:0007669"/>
    <property type="project" value="UniProtKB-KW"/>
</dbReference>
<dbReference type="CDD" id="cd00200">
    <property type="entry name" value="WD40"/>
    <property type="match status" value="1"/>
</dbReference>
<dbReference type="EMBL" id="JACEFO010001866">
    <property type="protein sequence ID" value="KAF8697921.1"/>
    <property type="molecule type" value="Genomic_DNA"/>
</dbReference>
<keyword evidence="2" id="KW-0227">DNA damage</keyword>
<dbReference type="InterPro" id="IPR015943">
    <property type="entry name" value="WD40/YVTN_repeat-like_dom_sf"/>
</dbReference>
<dbReference type="GO" id="GO:0000974">
    <property type="term" value="C:Prp19 complex"/>
    <property type="evidence" value="ECO:0007669"/>
    <property type="project" value="UniProtKB-UniRule"/>
</dbReference>
<dbReference type="GO" id="GO:0061630">
    <property type="term" value="F:ubiquitin protein ligase activity"/>
    <property type="evidence" value="ECO:0007669"/>
    <property type="project" value="UniProtKB-UniRule"/>
</dbReference>
<keyword evidence="2" id="KW-0507">mRNA processing</keyword>
<feature type="repeat" description="WD" evidence="1">
    <location>
        <begin position="427"/>
        <end position="458"/>
    </location>
</feature>
<keyword evidence="5" id="KW-1185">Reference proteome</keyword>
<evidence type="ECO:0000256" key="2">
    <source>
        <dbReference type="RuleBase" id="RU367101"/>
    </source>
</evidence>
<name>A0A835ELM6_9POAL</name>
<feature type="repeat" description="WD" evidence="1">
    <location>
        <begin position="558"/>
        <end position="598"/>
    </location>
</feature>
<dbReference type="PROSITE" id="PS50082">
    <property type="entry name" value="WD_REPEATS_2"/>
    <property type="match status" value="2"/>
</dbReference>
<keyword evidence="2" id="KW-0808">Transferase</keyword>
<keyword evidence="2" id="KW-0508">mRNA splicing</keyword>
<dbReference type="AlphaFoldDB" id="A0A835ELM6"/>
<dbReference type="SMART" id="SM00320">
    <property type="entry name" value="WD40"/>
    <property type="match status" value="7"/>
</dbReference>
<keyword evidence="2" id="KW-0747">Spliceosome</keyword>
<evidence type="ECO:0000256" key="1">
    <source>
        <dbReference type="PROSITE-ProRule" id="PRU00221"/>
    </source>
</evidence>
<feature type="compositionally biased region" description="Basic and acidic residues" evidence="3">
    <location>
        <begin position="9"/>
        <end position="24"/>
    </location>
</feature>
<organism evidence="4 5">
    <name type="scientific">Digitaria exilis</name>
    <dbReference type="NCBI Taxonomy" id="1010633"/>
    <lineage>
        <taxon>Eukaryota</taxon>
        <taxon>Viridiplantae</taxon>
        <taxon>Streptophyta</taxon>
        <taxon>Embryophyta</taxon>
        <taxon>Tracheophyta</taxon>
        <taxon>Spermatophyta</taxon>
        <taxon>Magnoliopsida</taxon>
        <taxon>Liliopsida</taxon>
        <taxon>Poales</taxon>
        <taxon>Poaceae</taxon>
        <taxon>PACMAD clade</taxon>
        <taxon>Panicoideae</taxon>
        <taxon>Panicodae</taxon>
        <taxon>Paniceae</taxon>
        <taxon>Anthephorinae</taxon>
        <taxon>Digitaria</taxon>
    </lineage>
</organism>
<protein>
    <recommendedName>
        <fullName evidence="2">Pre-mRNA-processing factor 19</fullName>
        <ecNumber evidence="2">2.3.2.27</ecNumber>
    </recommendedName>
</protein>
<dbReference type="GO" id="GO:0005737">
    <property type="term" value="C:cytoplasm"/>
    <property type="evidence" value="ECO:0007669"/>
    <property type="project" value="TreeGrafter"/>
</dbReference>
<keyword evidence="2" id="KW-0539">Nucleus</keyword>
<comment type="pathway">
    <text evidence="2">Protein modification; protein ubiquitination.</text>
</comment>
<comment type="subcellular location">
    <subcellularLocation>
        <location evidence="2">Nucleus</location>
    </subcellularLocation>
</comment>
<sequence length="686" mass="75698">MASTAASKSKQEVGEPLQKEDMGKETASTSKQEGKETASKSKQEVSEPLPKEDKRMDGASQGVEAEFAESYDDTDTDDDEEGAVEAPCNNNLAVKLGNGGAILALVETKTGFAIFMYDGIKLLQEDALQNIWVAFSDHKLAERSAWLLEYRPFEPKVSAINSNGVSDELADMIIRRIEPRQKLAVETKVYQEVIQNSMGISCLCDDAVEELMWGLKFQMPYLLPAEKSMLDEKDCFPMSKGMRQLLNTHSFILEPEDMKGWDLMKLATALKMVCYPEGKTAAAPLLFSQRVLLKLKKDAPKYEGKILKAPLLTMYKEMYSARRTRTNAVRKLSRLLGQRERIQELIVQLTECNPWMECNKRQNPPTLVPDDVLGRYTCISSHQLHRTNEPGILSMHMHPSKDIVATGGIDTNAVFFDRPSGQILCTLTGHSKKINTLKFVNADGLFITGSADKIVRIWHGSEYGNYSCRHIVKDHNAEVSAVTVQAGEKHFVSASKDNSWCLCDISTASCLLKVDDAFQQGGYTSASFHPHGPLLGIGTTTAFVKLWDMKSKENVANLKGHVGPVTTMSFSENGYLLATAAHDGVRLWDVRKLTNLRTISPYDSGTATNTVEFDPSGSYLGIGGSDARIYKADEAEWNIVKTLPDLSGTGKITSLKSGAGAEYIAVGSMDCNLRIFGPPEDEQVEV</sequence>
<comment type="catalytic activity">
    <reaction evidence="2">
        <text>S-ubiquitinyl-[E2 ubiquitin-conjugating enzyme]-L-cysteine + [acceptor protein]-L-lysine = [E2 ubiquitin-conjugating enzyme]-L-cysteine + N(6)-ubiquitinyl-[acceptor protein]-L-lysine.</text>
        <dbReference type="EC" id="2.3.2.27"/>
    </reaction>
</comment>
<dbReference type="EC" id="2.3.2.27" evidence="2"/>
<keyword evidence="1" id="KW-0853">WD repeat</keyword>